<evidence type="ECO:0000313" key="1">
    <source>
        <dbReference type="EMBL" id="SHF93285.1"/>
    </source>
</evidence>
<organism evidence="1 2">
    <name type="scientific">Devosia limi DSM 17137</name>
    <dbReference type="NCBI Taxonomy" id="1121477"/>
    <lineage>
        <taxon>Bacteria</taxon>
        <taxon>Pseudomonadati</taxon>
        <taxon>Pseudomonadota</taxon>
        <taxon>Alphaproteobacteria</taxon>
        <taxon>Hyphomicrobiales</taxon>
        <taxon>Devosiaceae</taxon>
        <taxon>Devosia</taxon>
    </lineage>
</organism>
<name>A0A1M5FP55_9HYPH</name>
<dbReference type="Proteomes" id="UP000184533">
    <property type="component" value="Unassembled WGS sequence"/>
</dbReference>
<protein>
    <submittedName>
        <fullName evidence="1">Uncharacterized protein</fullName>
    </submittedName>
</protein>
<dbReference type="EMBL" id="FQVC01000018">
    <property type="protein sequence ID" value="SHF93285.1"/>
    <property type="molecule type" value="Genomic_DNA"/>
</dbReference>
<reference evidence="1 2" key="1">
    <citation type="submission" date="2016-11" db="EMBL/GenBank/DDBJ databases">
        <authorList>
            <person name="Jaros S."/>
            <person name="Januszkiewicz K."/>
            <person name="Wedrychowicz H."/>
        </authorList>
    </citation>
    <scope>NUCLEOTIDE SEQUENCE [LARGE SCALE GENOMIC DNA]</scope>
    <source>
        <strain evidence="1 2">DSM 17137</strain>
    </source>
</reference>
<gene>
    <name evidence="1" type="ORF">SAMN02745223_03914</name>
</gene>
<proteinExistence type="predicted"/>
<accession>A0A1M5FP55</accession>
<sequence>MSTMNNLFKRLAAVFVPAARPSIDPDALSLQQWADLPAHHPRRDRAA</sequence>
<evidence type="ECO:0000313" key="2">
    <source>
        <dbReference type="Proteomes" id="UP000184533"/>
    </source>
</evidence>
<dbReference type="OrthoDB" id="7950997at2"/>
<dbReference type="AlphaFoldDB" id="A0A1M5FP55"/>
<dbReference type="RefSeq" id="WP_160300113.1">
    <property type="nucleotide sequence ID" value="NZ_FQVC01000018.1"/>
</dbReference>